<reference evidence="2 3" key="1">
    <citation type="journal article" date="2018" name="Nat. Genet.">
        <title>The Rosa genome provides new insights in the design of modern roses.</title>
        <authorList>
            <person name="Bendahmane M."/>
        </authorList>
    </citation>
    <scope>NUCLEOTIDE SEQUENCE [LARGE SCALE GENOMIC DNA]</scope>
    <source>
        <strain evidence="3">cv. Old Blush</strain>
    </source>
</reference>
<dbReference type="Pfam" id="PF00069">
    <property type="entry name" value="Pkinase"/>
    <property type="match status" value="1"/>
</dbReference>
<keyword evidence="2" id="KW-0808">Transferase</keyword>
<organism evidence="2 3">
    <name type="scientific">Rosa chinensis</name>
    <name type="common">China rose</name>
    <dbReference type="NCBI Taxonomy" id="74649"/>
    <lineage>
        <taxon>Eukaryota</taxon>
        <taxon>Viridiplantae</taxon>
        <taxon>Streptophyta</taxon>
        <taxon>Embryophyta</taxon>
        <taxon>Tracheophyta</taxon>
        <taxon>Spermatophyta</taxon>
        <taxon>Magnoliopsida</taxon>
        <taxon>eudicotyledons</taxon>
        <taxon>Gunneridae</taxon>
        <taxon>Pentapetalae</taxon>
        <taxon>rosids</taxon>
        <taxon>fabids</taxon>
        <taxon>Rosales</taxon>
        <taxon>Rosaceae</taxon>
        <taxon>Rosoideae</taxon>
        <taxon>Rosoideae incertae sedis</taxon>
        <taxon>Rosa</taxon>
    </lineage>
</organism>
<comment type="caution">
    <text evidence="2">The sequence shown here is derived from an EMBL/GenBank/DDBJ whole genome shotgun (WGS) entry which is preliminary data.</text>
</comment>
<dbReference type="STRING" id="74649.A0A2P6SBV4"/>
<dbReference type="InterPro" id="IPR000719">
    <property type="entry name" value="Prot_kinase_dom"/>
</dbReference>
<dbReference type="InterPro" id="IPR011009">
    <property type="entry name" value="Kinase-like_dom_sf"/>
</dbReference>
<dbReference type="Gramene" id="PRQ56156">
    <property type="protein sequence ID" value="PRQ56156"/>
    <property type="gene ID" value="RchiOBHm_Chr1g0332681"/>
</dbReference>
<dbReference type="AlphaFoldDB" id="A0A2P6SBV4"/>
<evidence type="ECO:0000313" key="2">
    <source>
        <dbReference type="EMBL" id="PRQ56156.1"/>
    </source>
</evidence>
<proteinExistence type="predicted"/>
<dbReference type="SUPFAM" id="SSF56112">
    <property type="entry name" value="Protein kinase-like (PK-like)"/>
    <property type="match status" value="1"/>
</dbReference>
<dbReference type="Proteomes" id="UP000238479">
    <property type="component" value="Chromosome 1"/>
</dbReference>
<dbReference type="EMBL" id="PDCK01000039">
    <property type="protein sequence ID" value="PRQ56156.1"/>
    <property type="molecule type" value="Genomic_DNA"/>
</dbReference>
<feature type="domain" description="Protein kinase" evidence="1">
    <location>
        <begin position="24"/>
        <end position="62"/>
    </location>
</feature>
<evidence type="ECO:0000313" key="3">
    <source>
        <dbReference type="Proteomes" id="UP000238479"/>
    </source>
</evidence>
<gene>
    <name evidence="2" type="ORF">RchiOBHm_Chr1g0332681</name>
</gene>
<dbReference type="Gene3D" id="3.30.200.20">
    <property type="entry name" value="Phosphorylase Kinase, domain 1"/>
    <property type="match status" value="1"/>
</dbReference>
<name>A0A2P6SBV4_ROSCH</name>
<dbReference type="GO" id="GO:0004672">
    <property type="term" value="F:protein kinase activity"/>
    <property type="evidence" value="ECO:0007669"/>
    <property type="project" value="InterPro"/>
</dbReference>
<protein>
    <recommendedName>
        <fullName evidence="1">Protein kinase domain-containing protein</fullName>
    </recommendedName>
</protein>
<accession>A0A2P6SBV4</accession>
<keyword evidence="3" id="KW-1185">Reference proteome</keyword>
<sequence>MSCGTCSFMPSMPICHYLWEECISLREVKSLRRMNHPNIVKLKEVIREHDILYFVFEYMLMKIRKSFSLKLKSEIGVFKFFKAMLTCKGDGEE</sequence>
<evidence type="ECO:0000259" key="1">
    <source>
        <dbReference type="Pfam" id="PF00069"/>
    </source>
</evidence>
<dbReference type="GO" id="GO:0005524">
    <property type="term" value="F:ATP binding"/>
    <property type="evidence" value="ECO:0007669"/>
    <property type="project" value="InterPro"/>
</dbReference>